<evidence type="ECO:0000313" key="2">
    <source>
        <dbReference type="Proteomes" id="UP000005596"/>
    </source>
</evidence>
<dbReference type="InterPro" id="IPR036249">
    <property type="entry name" value="Thioredoxin-like_sf"/>
</dbReference>
<dbReference type="AlphaFoldDB" id="A4NVI5"/>
<reference evidence="1 2" key="1">
    <citation type="journal article" date="2007" name="Genome Biol.">
        <title>Characterization and modeling of the Haemophilus influenzae core and supragenomes based on the complete genomic sequences of Rd and 12 clinical nontypeable strains.</title>
        <authorList>
            <person name="Hogg J.S."/>
            <person name="Hu F.Z."/>
            <person name="Janto B."/>
            <person name="Boissy R."/>
            <person name="Hayes J."/>
            <person name="Keefe R."/>
            <person name="Post J.C."/>
            <person name="Ehrlich G.D."/>
        </authorList>
    </citation>
    <scope>NUCLEOTIDE SEQUENCE [LARGE SCALE GENOMIC DNA]</scope>
    <source>
        <strain evidence="1 2">22.4-21</strain>
    </source>
</reference>
<protein>
    <submittedName>
        <fullName evidence="1">Bacterioferritin comigratory protein</fullName>
    </submittedName>
</protein>
<dbReference type="Proteomes" id="UP000005596">
    <property type="component" value="Unassembled WGS sequence"/>
</dbReference>
<evidence type="ECO:0000313" key="1">
    <source>
        <dbReference type="EMBL" id="EDK14626.1"/>
    </source>
</evidence>
<dbReference type="BioCyc" id="HINF375063:G119K-40-MONOMER"/>
<dbReference type="Gene3D" id="3.40.30.10">
    <property type="entry name" value="Glutaredoxin"/>
    <property type="match status" value="1"/>
</dbReference>
<sequence length="65" mass="7713">MLSDPDHQVAEQFGVWGEKKFMGRTYDGIHRISFLINESGNIMQVFDKFKIKDHHQMIIDYLRSL</sequence>
<name>A4NVI5_HAEIF</name>
<accession>A4NVI5</accession>
<proteinExistence type="predicted"/>
<dbReference type="EMBL" id="AAZJ01000001">
    <property type="protein sequence ID" value="EDK14626.1"/>
    <property type="molecule type" value="Genomic_DNA"/>
</dbReference>
<gene>
    <name evidence="1" type="ORF">CGSHiR3021_08975</name>
</gene>
<organism evidence="1 2">
    <name type="scientific">Haemophilus influenzae 22.4-21</name>
    <dbReference type="NCBI Taxonomy" id="375063"/>
    <lineage>
        <taxon>Bacteria</taxon>
        <taxon>Pseudomonadati</taxon>
        <taxon>Pseudomonadota</taxon>
        <taxon>Gammaproteobacteria</taxon>
        <taxon>Pasteurellales</taxon>
        <taxon>Pasteurellaceae</taxon>
        <taxon>Haemophilus</taxon>
    </lineage>
</organism>
<dbReference type="SUPFAM" id="SSF52833">
    <property type="entry name" value="Thioredoxin-like"/>
    <property type="match status" value="1"/>
</dbReference>